<feature type="region of interest" description="Disordered" evidence="5">
    <location>
        <begin position="1053"/>
        <end position="1079"/>
    </location>
</feature>
<evidence type="ECO:0000256" key="2">
    <source>
        <dbReference type="ARBA" id="ARBA00009540"/>
    </source>
</evidence>
<sequence>MSKTNGSSPAMEATQCPQTQATADAVATSAATSDSHHLVHLGDMTTEFRRSLEVEAEEKERQRALESDLAANSKARLRESMVSLSAKSALTKPERNFLQMLIDSDSPGAAEACMIAHRTLMDGNLFTAICGGSAGEAHAPGYNWTSNSISSDRNENKGAGAGDWVEEWVSRGSQESGGDNPEVDKDDLSASTEKMVQPHPLVRKSSEARLSRLALRRKQSSSGRDGSRLFKAHEVGLSLTPAASARRSLQKIGLPMEKGNFMPPPPLNADGEKTLEEEQTNAPFGLARIEGSPAVDSDKKTLENSERTSFEEALAKMDERTIRRIEKEERARQKAMEVDTTVMQGQLGLAGCVSPFSMGILEKMFKSKQFSFRRESSSYTRYDSFLMSTDSIDEDGSTGSDTKEIESAGSRASESLTSSGIVLPSNKDDIFRPSSRPKTHEERLENLLINAGLKGRHDDSEEHIATSSSADEFVRSESNSSVAILMKGGLEDKSVFRDKPNKQPELDTAMFSLEDKPDRRTASSDGSPDASSLIGDLPSELPSRARRKRRSTSSIMKSSTASAASPRKGSYKRSISWGSDVFKQDFNDTPIAGLDSSCSSRISVMSFPHLRRAGPLRADSIGSISSAVLSIPPIRAGAPVRSDSVGSVSNASIFSGPSLHHATSIYSVWPLGRAPSLKLAHEIRSISQTTLGFDDCDDDDDDEEEDSINSEKPPKVLRCRLPPRPAHRGSSCNVVPSRGVVIRNASNSQFYPGDGFEVEEVPHLENARKMKSMVSDASVFSSASSRHLRRGSSAASHLSRALDDGFIVRDIAFERHASEILRSLSNEDLYSSRTNLDTIERSSKNISIHDALSTMRVLGDESTGDESWDIDASTSTRAPLPTNAWLVLQDDYCSGYGGLGTLPFKILGTHADDVACHPHVLSPPLMESLQNFLPPQISEANFWLKYSLLRDGASQLSLLQSIRGTRHTIFAIETVEGEVFGSFTSTHWRRNWNYFGSGECFLWRMRRSRSEKDAQRSVLDQAKLESELDVFYWTGQNELVQYCTHDMIAIGGGSIPSEDTRDDHDEERKSPPIADRGGFGLAIDSELLRGTSSPCGTFSSPPLSRTHPNGSPFEVLNIEVWTLSPCATVSEAENLEMKSLFLESYSRDV</sequence>
<protein>
    <recommendedName>
        <fullName evidence="4">Oxidation resistance protein 1</fullName>
    </recommendedName>
</protein>
<keyword evidence="3" id="KW-0496">Mitochondrion</keyword>
<feature type="compositionally biased region" description="Polar residues" evidence="5">
    <location>
        <begin position="465"/>
        <end position="477"/>
    </location>
</feature>
<reference evidence="7 8" key="1">
    <citation type="journal article" date="2012" name="Genome Biol.">
        <title>Genome and low-iron response of an oceanic diatom adapted to chronic iron limitation.</title>
        <authorList>
            <person name="Lommer M."/>
            <person name="Specht M."/>
            <person name="Roy A.S."/>
            <person name="Kraemer L."/>
            <person name="Andreson R."/>
            <person name="Gutowska M.A."/>
            <person name="Wolf J."/>
            <person name="Bergner S.V."/>
            <person name="Schilhabel M.B."/>
            <person name="Klostermeier U.C."/>
            <person name="Beiko R.G."/>
            <person name="Rosenstiel P."/>
            <person name="Hippler M."/>
            <person name="Laroche J."/>
        </authorList>
    </citation>
    <scope>NUCLEOTIDE SEQUENCE [LARGE SCALE GENOMIC DNA]</scope>
    <source>
        <strain evidence="7 8">CCMP1005</strain>
    </source>
</reference>
<dbReference type="PROSITE" id="PS51886">
    <property type="entry name" value="TLDC"/>
    <property type="match status" value="1"/>
</dbReference>
<feature type="domain" description="TLDc" evidence="6">
    <location>
        <begin position="919"/>
        <end position="1124"/>
    </location>
</feature>
<gene>
    <name evidence="7" type="ORF">THAOC_02646</name>
</gene>
<comment type="subcellular location">
    <subcellularLocation>
        <location evidence="1">Mitochondrion</location>
    </subcellularLocation>
</comment>
<organism evidence="7 8">
    <name type="scientific">Thalassiosira oceanica</name>
    <name type="common">Marine diatom</name>
    <dbReference type="NCBI Taxonomy" id="159749"/>
    <lineage>
        <taxon>Eukaryota</taxon>
        <taxon>Sar</taxon>
        <taxon>Stramenopiles</taxon>
        <taxon>Ochrophyta</taxon>
        <taxon>Bacillariophyta</taxon>
        <taxon>Coscinodiscophyceae</taxon>
        <taxon>Thalassiosirophycidae</taxon>
        <taxon>Thalassiosirales</taxon>
        <taxon>Thalassiosiraceae</taxon>
        <taxon>Thalassiosira</taxon>
    </lineage>
</organism>
<dbReference type="Proteomes" id="UP000266841">
    <property type="component" value="Unassembled WGS sequence"/>
</dbReference>
<dbReference type="OrthoDB" id="26679at2759"/>
<evidence type="ECO:0000256" key="1">
    <source>
        <dbReference type="ARBA" id="ARBA00004173"/>
    </source>
</evidence>
<feature type="compositionally biased region" description="Low complexity" evidence="5">
    <location>
        <begin position="552"/>
        <end position="565"/>
    </location>
</feature>
<feature type="compositionally biased region" description="Basic and acidic residues" evidence="5">
    <location>
        <begin position="1058"/>
        <end position="1070"/>
    </location>
</feature>
<comment type="caution">
    <text evidence="7">The sequence shown here is derived from an EMBL/GenBank/DDBJ whole genome shotgun (WGS) entry which is preliminary data.</text>
</comment>
<dbReference type="PANTHER" id="PTHR23354">
    <property type="entry name" value="NUCLEOLAR PROTEIN 7/ESTROGEN RECEPTOR COACTIVATOR-RELATED"/>
    <property type="match status" value="1"/>
</dbReference>
<feature type="region of interest" description="Disordered" evidence="5">
    <location>
        <begin position="390"/>
        <end position="442"/>
    </location>
</feature>
<feature type="compositionally biased region" description="Acidic residues" evidence="5">
    <location>
        <begin position="694"/>
        <end position="708"/>
    </location>
</feature>
<evidence type="ECO:0000313" key="8">
    <source>
        <dbReference type="Proteomes" id="UP000266841"/>
    </source>
</evidence>
<feature type="region of interest" description="Disordered" evidence="5">
    <location>
        <begin position="691"/>
        <end position="716"/>
    </location>
</feature>
<dbReference type="PANTHER" id="PTHR23354:SF62">
    <property type="entry name" value="MUSTARD, ISOFORM V"/>
    <property type="match status" value="1"/>
</dbReference>
<keyword evidence="8" id="KW-1185">Reference proteome</keyword>
<dbReference type="eggNOG" id="KOG2372">
    <property type="taxonomic scope" value="Eukaryota"/>
</dbReference>
<feature type="region of interest" description="Disordered" evidence="5">
    <location>
        <begin position="192"/>
        <end position="227"/>
    </location>
</feature>
<dbReference type="EMBL" id="AGNL01002823">
    <property type="protein sequence ID" value="EJK75627.1"/>
    <property type="molecule type" value="Genomic_DNA"/>
</dbReference>
<feature type="compositionally biased region" description="Basic and acidic residues" evidence="5">
    <location>
        <begin position="494"/>
        <end position="505"/>
    </location>
</feature>
<dbReference type="SMART" id="SM00584">
    <property type="entry name" value="TLDc"/>
    <property type="match status" value="1"/>
</dbReference>
<dbReference type="Pfam" id="PF07534">
    <property type="entry name" value="TLD"/>
    <property type="match status" value="1"/>
</dbReference>
<comment type="similarity">
    <text evidence="2">Belongs to the OXR1 family.</text>
</comment>
<evidence type="ECO:0000256" key="3">
    <source>
        <dbReference type="ARBA" id="ARBA00023128"/>
    </source>
</evidence>
<feature type="region of interest" description="Disordered" evidence="5">
    <location>
        <begin position="1"/>
        <end position="42"/>
    </location>
</feature>
<feature type="compositionally biased region" description="Basic and acidic residues" evidence="5">
    <location>
        <begin position="455"/>
        <end position="464"/>
    </location>
</feature>
<feature type="region of interest" description="Disordered" evidence="5">
    <location>
        <begin position="454"/>
        <end position="477"/>
    </location>
</feature>
<evidence type="ECO:0000313" key="7">
    <source>
        <dbReference type="EMBL" id="EJK75627.1"/>
    </source>
</evidence>
<feature type="compositionally biased region" description="Polar residues" evidence="5">
    <location>
        <begin position="410"/>
        <end position="420"/>
    </location>
</feature>
<feature type="compositionally biased region" description="Low complexity" evidence="5">
    <location>
        <begin position="21"/>
        <end position="33"/>
    </location>
</feature>
<name>K0TQ89_THAOC</name>
<evidence type="ECO:0000256" key="5">
    <source>
        <dbReference type="SAM" id="MobiDB-lite"/>
    </source>
</evidence>
<accession>K0TQ89</accession>
<dbReference type="AlphaFoldDB" id="K0TQ89"/>
<proteinExistence type="inferred from homology"/>
<dbReference type="InterPro" id="IPR006571">
    <property type="entry name" value="TLDc_dom"/>
</dbReference>
<evidence type="ECO:0000256" key="4">
    <source>
        <dbReference type="ARBA" id="ARBA00040604"/>
    </source>
</evidence>
<dbReference type="GO" id="GO:0005739">
    <property type="term" value="C:mitochondrion"/>
    <property type="evidence" value="ECO:0007669"/>
    <property type="project" value="UniProtKB-SubCell"/>
</dbReference>
<feature type="region of interest" description="Disordered" evidence="5">
    <location>
        <begin position="494"/>
        <end position="571"/>
    </location>
</feature>
<feature type="compositionally biased region" description="Basic and acidic residues" evidence="5">
    <location>
        <begin position="513"/>
        <end position="522"/>
    </location>
</feature>
<evidence type="ECO:0000259" key="6">
    <source>
        <dbReference type="PROSITE" id="PS51886"/>
    </source>
</evidence>